<dbReference type="PANTHER" id="PTHR42696">
    <property type="entry name" value="ASPARTATE AMMONIA-LYASE"/>
    <property type="match status" value="1"/>
</dbReference>
<dbReference type="InterPro" id="IPR051546">
    <property type="entry name" value="Aspartate_Ammonia-Lyase"/>
</dbReference>
<proteinExistence type="predicted"/>
<dbReference type="PANTHER" id="PTHR42696:SF2">
    <property type="entry name" value="ASPARTATE AMMONIA-LYASE"/>
    <property type="match status" value="1"/>
</dbReference>
<dbReference type="PROSITE" id="PS00163">
    <property type="entry name" value="FUMARATE_LYASES"/>
    <property type="match status" value="1"/>
</dbReference>
<dbReference type="GO" id="GO:0006531">
    <property type="term" value="P:aspartate metabolic process"/>
    <property type="evidence" value="ECO:0007669"/>
    <property type="project" value="TreeGrafter"/>
</dbReference>
<dbReference type="Pfam" id="PF10415">
    <property type="entry name" value="FumaraseC_C"/>
    <property type="match status" value="1"/>
</dbReference>
<dbReference type="InterPro" id="IPR020557">
    <property type="entry name" value="Fumarate_lyase_CS"/>
</dbReference>
<dbReference type="InterPro" id="IPR000362">
    <property type="entry name" value="Fumarate_lyase_fam"/>
</dbReference>
<dbReference type="PRINTS" id="PR00149">
    <property type="entry name" value="FUMRATELYASE"/>
</dbReference>
<dbReference type="CDD" id="cd01357">
    <property type="entry name" value="Aspartase"/>
    <property type="match status" value="1"/>
</dbReference>
<dbReference type="PATRIC" id="fig|84022.5.peg.3168"/>
<dbReference type="STRING" id="84022.CACET_c17110"/>
<dbReference type="FunFam" id="1.20.200.10:FF:000001">
    <property type="entry name" value="Fumarate hydratase, mitochondrial"/>
    <property type="match status" value="1"/>
</dbReference>
<evidence type="ECO:0000313" key="2">
    <source>
        <dbReference type="Proteomes" id="UP000035704"/>
    </source>
</evidence>
<keyword evidence="1" id="KW-0456">Lyase</keyword>
<dbReference type="Gene3D" id="1.20.200.10">
    <property type="entry name" value="Fumarase/aspartase (Central domain)"/>
    <property type="match status" value="1"/>
</dbReference>
<dbReference type="Gene3D" id="1.10.275.10">
    <property type="entry name" value="Fumarase/aspartase (N-terminal domain)"/>
    <property type="match status" value="1"/>
</dbReference>
<dbReference type="GO" id="GO:0005829">
    <property type="term" value="C:cytosol"/>
    <property type="evidence" value="ECO:0007669"/>
    <property type="project" value="TreeGrafter"/>
</dbReference>
<dbReference type="FunFam" id="1.10.275.10:FF:000001">
    <property type="entry name" value="Fumarate hydratase, mitochondrial"/>
    <property type="match status" value="1"/>
</dbReference>
<dbReference type="SUPFAM" id="SSF48557">
    <property type="entry name" value="L-aspartase-like"/>
    <property type="match status" value="1"/>
</dbReference>
<dbReference type="EC" id="4.3.1.1" evidence="1"/>
<dbReference type="Pfam" id="PF00206">
    <property type="entry name" value="Lyase_1"/>
    <property type="match status" value="1"/>
</dbReference>
<dbReference type="GO" id="GO:0008797">
    <property type="term" value="F:aspartate ammonia-lyase activity"/>
    <property type="evidence" value="ECO:0007669"/>
    <property type="project" value="UniProtKB-EC"/>
</dbReference>
<dbReference type="InterPro" id="IPR022761">
    <property type="entry name" value="Fumarate_lyase_N"/>
</dbReference>
<organism evidence="1 2">
    <name type="scientific">Clostridium aceticum</name>
    <dbReference type="NCBI Taxonomy" id="84022"/>
    <lineage>
        <taxon>Bacteria</taxon>
        <taxon>Bacillati</taxon>
        <taxon>Bacillota</taxon>
        <taxon>Clostridia</taxon>
        <taxon>Eubacteriales</taxon>
        <taxon>Clostridiaceae</taxon>
        <taxon>Clostridium</taxon>
    </lineage>
</organism>
<dbReference type="EMBL" id="CP009687">
    <property type="protein sequence ID" value="AKL95160.1"/>
    <property type="molecule type" value="Genomic_DNA"/>
</dbReference>
<dbReference type="KEGG" id="cace:CACET_c17110"/>
<dbReference type="Proteomes" id="UP000035704">
    <property type="component" value="Chromosome"/>
</dbReference>
<dbReference type="AlphaFoldDB" id="A0A0D8ID67"/>
<dbReference type="OrthoDB" id="9802809at2"/>
<dbReference type="InterPro" id="IPR008948">
    <property type="entry name" value="L-Aspartase-like"/>
</dbReference>
<keyword evidence="2" id="KW-1185">Reference proteome</keyword>
<dbReference type="InterPro" id="IPR024083">
    <property type="entry name" value="Fumarase/histidase_N"/>
</dbReference>
<protein>
    <submittedName>
        <fullName evidence="1">Aspartate ammonia-lyase AnsB</fullName>
        <ecNumber evidence="1">4.3.1.1</ecNumber>
    </submittedName>
</protein>
<reference evidence="1 2" key="1">
    <citation type="submission" date="2014-10" db="EMBL/GenBank/DDBJ databases">
        <title>Genome sequence of Clostridium aceticum DSM 1496.</title>
        <authorList>
            <person name="Poehlein A."/>
            <person name="Schiel-Bengelsdorf B."/>
            <person name="Gottschalk G."/>
            <person name="Duerre P."/>
            <person name="Daniel R."/>
        </authorList>
    </citation>
    <scope>NUCLEOTIDE SEQUENCE [LARGE SCALE GENOMIC DNA]</scope>
    <source>
        <strain evidence="1 2">DSM 1496</strain>
    </source>
</reference>
<dbReference type="InterPro" id="IPR018951">
    <property type="entry name" value="Fumarase_C_C"/>
</dbReference>
<dbReference type="NCBIfam" id="NF008909">
    <property type="entry name" value="PRK12273.1"/>
    <property type="match status" value="1"/>
</dbReference>
<dbReference type="GO" id="GO:0006099">
    <property type="term" value="P:tricarboxylic acid cycle"/>
    <property type="evidence" value="ECO:0007669"/>
    <property type="project" value="InterPro"/>
</dbReference>
<sequence>MNFPHEKIYRTEKDFLGEISILQDAYYGIHTQRAVENFSISNRSTNIHLIHAIVEVKKAATMAHLKLGSLSSDIGNAIIIACNEVLQGALSDQFILDPLQGGAGTSSHMNVNEVLTNRALELLGHEKGNYEVIHPLHHTNFSQSTNDVYPTALRIAAIRLLRPLSEACAELQNSLQLKENQYEHIIKLGRTQLMDALPMMAGQSFGAYAQAVARDRWRLYKVEERLRQINIGGTAIGTGMNASLKYIYTITDILQDTTKLGLARSEFPMDITQNMDVFVEVSGLLKSAATNLFKIASDLRLLNSGPKGGIGEITLPSVQIGSSIMSGKVNPVIAEMVCQMAMKVMANDYAITLAAMNGQLELNAFTPLIADTLLESLEMMTKAILLFKEKCIDHIEINEEVCKKHLSESCAIATALVYHIGHDCASQLVKKAQKEDKDITAVLKEEKLMSEEEIEKILNPYVITKPGIPGI</sequence>
<dbReference type="RefSeq" id="WP_044823884.1">
    <property type="nucleotide sequence ID" value="NZ_CP009687.1"/>
</dbReference>
<evidence type="ECO:0000313" key="1">
    <source>
        <dbReference type="EMBL" id="AKL95160.1"/>
    </source>
</evidence>
<dbReference type="Gene3D" id="1.10.40.30">
    <property type="entry name" value="Fumarase/aspartase (C-terminal domain)"/>
    <property type="match status" value="1"/>
</dbReference>
<name>A0A0D8ID67_9CLOT</name>
<accession>A0A0D8ID67</accession>
<gene>
    <name evidence="1" type="primary">ansB</name>
    <name evidence="1" type="ORF">CACET_c17110</name>
</gene>